<comment type="caution">
    <text evidence="15">The sequence shown here is derived from an EMBL/GenBank/DDBJ whole genome shotgun (WGS) entry which is preliminary data.</text>
</comment>
<evidence type="ECO:0000256" key="6">
    <source>
        <dbReference type="ARBA" id="ARBA00022771"/>
    </source>
</evidence>
<keyword evidence="10 13" id="KW-0472">Membrane</keyword>
<dbReference type="AlphaFoldDB" id="A0ABD0V521"/>
<dbReference type="InterPro" id="IPR013083">
    <property type="entry name" value="Znf_RING/FYVE/PHD"/>
</dbReference>
<evidence type="ECO:0000256" key="5">
    <source>
        <dbReference type="ARBA" id="ARBA00022723"/>
    </source>
</evidence>
<evidence type="ECO:0000256" key="3">
    <source>
        <dbReference type="ARBA" id="ARBA00022679"/>
    </source>
</evidence>
<evidence type="ECO:0000256" key="7">
    <source>
        <dbReference type="ARBA" id="ARBA00022786"/>
    </source>
</evidence>
<dbReference type="GO" id="GO:0008270">
    <property type="term" value="F:zinc ion binding"/>
    <property type="evidence" value="ECO:0007669"/>
    <property type="project" value="UniProtKB-KW"/>
</dbReference>
<dbReference type="Gene3D" id="3.30.40.10">
    <property type="entry name" value="Zinc/RING finger domain, C3HC4 (zinc finger)"/>
    <property type="match status" value="1"/>
</dbReference>
<evidence type="ECO:0000256" key="1">
    <source>
        <dbReference type="ARBA" id="ARBA00004167"/>
    </source>
</evidence>
<dbReference type="GO" id="GO:0016740">
    <property type="term" value="F:transferase activity"/>
    <property type="evidence" value="ECO:0007669"/>
    <property type="project" value="UniProtKB-KW"/>
</dbReference>
<comment type="subcellular location">
    <subcellularLocation>
        <location evidence="1">Membrane</location>
        <topology evidence="1">Single-pass membrane protein</topology>
    </subcellularLocation>
</comment>
<dbReference type="Proteomes" id="UP001552299">
    <property type="component" value="Unassembled WGS sequence"/>
</dbReference>
<keyword evidence="6 12" id="KW-0863">Zinc-finger</keyword>
<name>A0ABD0V521_DENTH</name>
<comment type="pathway">
    <text evidence="2">Protein modification; protein ubiquitination.</text>
</comment>
<evidence type="ECO:0000256" key="10">
    <source>
        <dbReference type="ARBA" id="ARBA00023136"/>
    </source>
</evidence>
<keyword evidence="8" id="KW-0862">Zinc</keyword>
<evidence type="ECO:0000256" key="2">
    <source>
        <dbReference type="ARBA" id="ARBA00004906"/>
    </source>
</evidence>
<feature type="transmembrane region" description="Helical" evidence="13">
    <location>
        <begin position="6"/>
        <end position="26"/>
    </location>
</feature>
<gene>
    <name evidence="15" type="ORF">M5K25_011817</name>
</gene>
<dbReference type="GO" id="GO:0016020">
    <property type="term" value="C:membrane"/>
    <property type="evidence" value="ECO:0007669"/>
    <property type="project" value="UniProtKB-SubCell"/>
</dbReference>
<dbReference type="Pfam" id="PF13639">
    <property type="entry name" value="zf-RING_2"/>
    <property type="match status" value="1"/>
</dbReference>
<dbReference type="PANTHER" id="PTHR45768">
    <property type="entry name" value="E3 UBIQUITIN-PROTEIN LIGASE RNF13-LIKE"/>
    <property type="match status" value="1"/>
</dbReference>
<evidence type="ECO:0000313" key="15">
    <source>
        <dbReference type="EMBL" id="KAL0919703.1"/>
    </source>
</evidence>
<evidence type="ECO:0000313" key="16">
    <source>
        <dbReference type="Proteomes" id="UP001552299"/>
    </source>
</evidence>
<protein>
    <recommendedName>
        <fullName evidence="14">RING-type domain-containing protein</fullName>
    </recommendedName>
</protein>
<dbReference type="SMART" id="SM00184">
    <property type="entry name" value="RING"/>
    <property type="match status" value="1"/>
</dbReference>
<keyword evidence="7" id="KW-0833">Ubl conjugation pathway</keyword>
<accession>A0ABD0V521</accession>
<evidence type="ECO:0000256" key="13">
    <source>
        <dbReference type="SAM" id="Phobius"/>
    </source>
</evidence>
<comment type="similarity">
    <text evidence="11">Belongs to the RING-type zinc finger family. ATL subfamily.</text>
</comment>
<dbReference type="SUPFAM" id="SSF57850">
    <property type="entry name" value="RING/U-box"/>
    <property type="match status" value="1"/>
</dbReference>
<keyword evidence="4 13" id="KW-0812">Transmembrane</keyword>
<proteinExistence type="inferred from homology"/>
<evidence type="ECO:0000259" key="14">
    <source>
        <dbReference type="PROSITE" id="PS50089"/>
    </source>
</evidence>
<dbReference type="EMBL" id="JANQDX010000009">
    <property type="protein sequence ID" value="KAL0919703.1"/>
    <property type="molecule type" value="Genomic_DNA"/>
</dbReference>
<evidence type="ECO:0000256" key="4">
    <source>
        <dbReference type="ARBA" id="ARBA00022692"/>
    </source>
</evidence>
<dbReference type="PROSITE" id="PS50089">
    <property type="entry name" value="ZF_RING_2"/>
    <property type="match status" value="1"/>
</dbReference>
<organism evidence="15 16">
    <name type="scientific">Dendrobium thyrsiflorum</name>
    <name type="common">Pinecone-like raceme dendrobium</name>
    <name type="synonym">Orchid</name>
    <dbReference type="NCBI Taxonomy" id="117978"/>
    <lineage>
        <taxon>Eukaryota</taxon>
        <taxon>Viridiplantae</taxon>
        <taxon>Streptophyta</taxon>
        <taxon>Embryophyta</taxon>
        <taxon>Tracheophyta</taxon>
        <taxon>Spermatophyta</taxon>
        <taxon>Magnoliopsida</taxon>
        <taxon>Liliopsida</taxon>
        <taxon>Asparagales</taxon>
        <taxon>Orchidaceae</taxon>
        <taxon>Epidendroideae</taxon>
        <taxon>Malaxideae</taxon>
        <taxon>Dendrobiinae</taxon>
        <taxon>Dendrobium</taxon>
    </lineage>
</organism>
<keyword evidence="5" id="KW-0479">Metal-binding</keyword>
<evidence type="ECO:0000256" key="12">
    <source>
        <dbReference type="PROSITE-ProRule" id="PRU00175"/>
    </source>
</evidence>
<evidence type="ECO:0000256" key="11">
    <source>
        <dbReference type="ARBA" id="ARBA00024209"/>
    </source>
</evidence>
<dbReference type="InterPro" id="IPR001841">
    <property type="entry name" value="Znf_RING"/>
</dbReference>
<evidence type="ECO:0000256" key="9">
    <source>
        <dbReference type="ARBA" id="ARBA00022989"/>
    </source>
</evidence>
<sequence length="161" mass="17595">MLIIFSVALLLAGIVVVVMIHLCVVWQTIGRFSSLAAAENQRNLIKGVSAEELKKLPCYDYKAGVKGRGRGSEAECAVCLEGFQVGDRCRLLPICRHSFHANCVDSWLMKTAICPICRSRVRESISGSVSGDRPRDEFELQEIGVVESEVPPPLHVSAALV</sequence>
<keyword evidence="3" id="KW-0808">Transferase</keyword>
<dbReference type="PANTHER" id="PTHR45768:SF61">
    <property type="entry name" value="RING-H2 FINGER PROTEIN ATL18"/>
    <property type="match status" value="1"/>
</dbReference>
<evidence type="ECO:0000256" key="8">
    <source>
        <dbReference type="ARBA" id="ARBA00022833"/>
    </source>
</evidence>
<feature type="domain" description="RING-type" evidence="14">
    <location>
        <begin position="76"/>
        <end position="118"/>
    </location>
</feature>
<keyword evidence="16" id="KW-1185">Reference proteome</keyword>
<reference evidence="15 16" key="1">
    <citation type="journal article" date="2024" name="Plant Biotechnol. J.">
        <title>Dendrobium thyrsiflorum genome and its molecular insights into genes involved in important horticultural traits.</title>
        <authorList>
            <person name="Chen B."/>
            <person name="Wang J.Y."/>
            <person name="Zheng P.J."/>
            <person name="Li K.L."/>
            <person name="Liang Y.M."/>
            <person name="Chen X.F."/>
            <person name="Zhang C."/>
            <person name="Zhao X."/>
            <person name="He X."/>
            <person name="Zhang G.Q."/>
            <person name="Liu Z.J."/>
            <person name="Xu Q."/>
        </authorList>
    </citation>
    <scope>NUCLEOTIDE SEQUENCE [LARGE SCALE GENOMIC DNA]</scope>
    <source>
        <strain evidence="15">GZMU011</strain>
    </source>
</reference>
<keyword evidence="9 13" id="KW-1133">Transmembrane helix</keyword>